<comment type="caution">
    <text evidence="2">The sequence shown here is derived from an EMBL/GenBank/DDBJ whole genome shotgun (WGS) entry which is preliminary data.</text>
</comment>
<keyword evidence="1" id="KW-0812">Transmembrane</keyword>
<feature type="transmembrane region" description="Helical" evidence="1">
    <location>
        <begin position="125"/>
        <end position="145"/>
    </location>
</feature>
<feature type="transmembrane region" description="Helical" evidence="1">
    <location>
        <begin position="344"/>
        <end position="365"/>
    </location>
</feature>
<feature type="transmembrane region" description="Helical" evidence="1">
    <location>
        <begin position="285"/>
        <end position="306"/>
    </location>
</feature>
<feature type="transmembrane region" description="Helical" evidence="1">
    <location>
        <begin position="377"/>
        <end position="401"/>
    </location>
</feature>
<reference evidence="2 3" key="1">
    <citation type="journal article" date="2015" name="Genome Announc.">
        <title>Draft Genome Sequence of Cyanobacterium Hassallia byssoidea Strain VB512170, Isolated from Monuments in India.</title>
        <authorList>
            <person name="Singh D."/>
            <person name="Chandrababunaidu M.M."/>
            <person name="Panda A."/>
            <person name="Sen D."/>
            <person name="Bhattacharyya S."/>
            <person name="Adhikary S.P."/>
            <person name="Tripathy S."/>
        </authorList>
    </citation>
    <scope>NUCLEOTIDE SEQUENCE [LARGE SCALE GENOMIC DNA]</scope>
    <source>
        <strain evidence="2 3">VB512170</strain>
    </source>
</reference>
<evidence type="ECO:0000313" key="3">
    <source>
        <dbReference type="Proteomes" id="UP000031549"/>
    </source>
</evidence>
<feature type="transmembrane region" description="Helical" evidence="1">
    <location>
        <begin position="220"/>
        <end position="241"/>
    </location>
</feature>
<feature type="transmembrane region" description="Helical" evidence="1">
    <location>
        <begin position="463"/>
        <end position="481"/>
    </location>
</feature>
<sequence length="655" mass="73266">MVYPADSGVPSVKKHRKINILQRDPWLFFVLACFILLAFVSWGKLAHPIFDTGQEAEITARLLAGEVLYRDLQNYYGPLPYYVNALALLLFGHHLEVFYAVGLVLALAVTLLTYQLTIRLTNKPWAALCTICVLIYCAFAPGGLFNLIVPYSYGSVYGTVFCLLAFTAVDRYGHTGKTRWLVAAAIACGLAGLSKQEYGVSGLVGVLVGANLRPRNLKGVVVRSILVILVASICVIIPFALLAHQVSWETLQTSILPVSKSQVLTKSGLFDVSAGKTLNITRSTFNVFTATSIVIWLALAFAGWLSRREWIPNNRYKILIEGIVSIAFSLLGLVLLRINIWENAFKIGLVVLLVICVASLATRWLSRREWIPNSRSLRLAVKSLVVLCFVFLCFLILRRLACCSDVVFHPLGNMAWLLPLLVAWFALSFRELIQHRHAPLLYALFAFSMLLNARFLFYIGFYGIYAVTALILFFTFLYNLAEKTSLPISRFLLICLLIGGGMNLVELGQYRYAVRSPEGTIYTKYADLAVAFNQTIKYINASKAKSVLVVPAGATLNFLTKTHSPSQETIFLPGVVPTPDAEREFIDRMKNKPPSLIVYVHVPFWWLQPGYQSYAEFNPLIDQWITKEHQLVYSSPQILGFGNGKEWAINIYASK</sequence>
<keyword evidence="3" id="KW-1185">Reference proteome</keyword>
<gene>
    <name evidence="2" type="ORF">PI95_003235</name>
</gene>
<dbReference type="EMBL" id="JTCM02000004">
    <property type="protein sequence ID" value="NEU71622.1"/>
    <property type="molecule type" value="Genomic_DNA"/>
</dbReference>
<evidence type="ECO:0000256" key="1">
    <source>
        <dbReference type="SAM" id="Phobius"/>
    </source>
</evidence>
<evidence type="ECO:0000313" key="2">
    <source>
        <dbReference type="EMBL" id="NEU71622.1"/>
    </source>
</evidence>
<dbReference type="RefSeq" id="WP_039752642.1">
    <property type="nucleotide sequence ID" value="NZ_JTCM02000004.1"/>
</dbReference>
<feature type="transmembrane region" description="Helical" evidence="1">
    <location>
        <begin position="318"/>
        <end position="338"/>
    </location>
</feature>
<keyword evidence="1" id="KW-0472">Membrane</keyword>
<feature type="transmembrane region" description="Helical" evidence="1">
    <location>
        <begin position="97"/>
        <end position="118"/>
    </location>
</feature>
<accession>A0A846H2B0</accession>
<feature type="transmembrane region" description="Helical" evidence="1">
    <location>
        <begin position="407"/>
        <end position="427"/>
    </location>
</feature>
<name>A0A846H2B0_9CYAN</name>
<proteinExistence type="predicted"/>
<protein>
    <recommendedName>
        <fullName evidence="4">Glycosyltransferase RgtA/B/C/D-like domain-containing protein</fullName>
    </recommendedName>
</protein>
<dbReference type="Proteomes" id="UP000031549">
    <property type="component" value="Unassembled WGS sequence"/>
</dbReference>
<dbReference type="AlphaFoldDB" id="A0A846H2B0"/>
<keyword evidence="1" id="KW-1133">Transmembrane helix</keyword>
<feature type="transmembrane region" description="Helical" evidence="1">
    <location>
        <begin position="488"/>
        <end position="505"/>
    </location>
</feature>
<feature type="transmembrane region" description="Helical" evidence="1">
    <location>
        <begin position="151"/>
        <end position="169"/>
    </location>
</feature>
<organism evidence="2 3">
    <name type="scientific">Hassallia byssoidea VB512170</name>
    <dbReference type="NCBI Taxonomy" id="1304833"/>
    <lineage>
        <taxon>Bacteria</taxon>
        <taxon>Bacillati</taxon>
        <taxon>Cyanobacteriota</taxon>
        <taxon>Cyanophyceae</taxon>
        <taxon>Nostocales</taxon>
        <taxon>Tolypothrichaceae</taxon>
        <taxon>Hassallia</taxon>
    </lineage>
</organism>
<feature type="transmembrane region" description="Helical" evidence="1">
    <location>
        <begin position="26"/>
        <end position="43"/>
    </location>
</feature>
<evidence type="ECO:0008006" key="4">
    <source>
        <dbReference type="Google" id="ProtNLM"/>
    </source>
</evidence>